<evidence type="ECO:0000256" key="4">
    <source>
        <dbReference type="ARBA" id="ARBA00022741"/>
    </source>
</evidence>
<dbReference type="InterPro" id="IPR050319">
    <property type="entry name" value="ABC_transp_ATP-bind"/>
</dbReference>
<name>A0A3P2RBK3_WEIVI</name>
<keyword evidence="5 9" id="KW-0067">ATP-binding</keyword>
<protein>
    <submittedName>
        <fullName evidence="9">ABC transporter ATP-binding protein</fullName>
    </submittedName>
</protein>
<gene>
    <name evidence="9" type="ORF">D3P96_04235</name>
</gene>
<dbReference type="Pfam" id="PF08352">
    <property type="entry name" value="oligo_HPY"/>
    <property type="match status" value="1"/>
</dbReference>
<evidence type="ECO:0000256" key="5">
    <source>
        <dbReference type="ARBA" id="ARBA00022840"/>
    </source>
</evidence>
<dbReference type="RefSeq" id="WP_124943133.1">
    <property type="nucleotide sequence ID" value="NZ_RHGY01000003.1"/>
</dbReference>
<keyword evidence="6" id="KW-0571">Peptide transport</keyword>
<dbReference type="PROSITE" id="PS00211">
    <property type="entry name" value="ABC_TRANSPORTER_1"/>
    <property type="match status" value="1"/>
</dbReference>
<sequence>MVEDRKKLVEIKNLDITFNKGRKNQTLAVQNASFDIYEGETFGLVGESGSGKTTIGRTIMKLNAPTAGEVWYDGTDVTKIKKKADMKTFHQEVQMIFQDPQASLDMRMKVKDIIAEGLDANGLVDSADQRTQIVDDMLETVGLKKEHANRYPHEFSGGQRQRIGIARALAMSPRFIVADEPISALDVSIQAQVVNLLQKLQKERNLTYLFIAHDLSMVKYISDRIGVLHWGKMVEIGPADEVYDHPLHDYTRSLLSSIPEPDPDVEQNREPIVYDPTREMDGQDRTMVEIAPEHYVWATQDEIPMYQDRAREFGLI</sequence>
<dbReference type="InterPro" id="IPR013563">
    <property type="entry name" value="Oligopep_ABC_C"/>
</dbReference>
<dbReference type="InterPro" id="IPR003593">
    <property type="entry name" value="AAA+_ATPase"/>
</dbReference>
<keyword evidence="4" id="KW-0547">Nucleotide-binding</keyword>
<dbReference type="GO" id="GO:0005886">
    <property type="term" value="C:plasma membrane"/>
    <property type="evidence" value="ECO:0007669"/>
    <property type="project" value="UniProtKB-SubCell"/>
</dbReference>
<feature type="domain" description="ABC transporter" evidence="8">
    <location>
        <begin position="11"/>
        <end position="255"/>
    </location>
</feature>
<dbReference type="SMART" id="SM00382">
    <property type="entry name" value="AAA"/>
    <property type="match status" value="1"/>
</dbReference>
<dbReference type="SUPFAM" id="SSF52540">
    <property type="entry name" value="P-loop containing nucleoside triphosphate hydrolases"/>
    <property type="match status" value="1"/>
</dbReference>
<comment type="subcellular location">
    <subcellularLocation>
        <location evidence="1">Cell membrane</location>
        <topology evidence="1">Peripheral membrane protein</topology>
    </subcellularLocation>
</comment>
<dbReference type="FunFam" id="3.40.50.300:FF:000016">
    <property type="entry name" value="Oligopeptide ABC transporter ATP-binding component"/>
    <property type="match status" value="1"/>
</dbReference>
<dbReference type="PANTHER" id="PTHR43776">
    <property type="entry name" value="TRANSPORT ATP-BINDING PROTEIN"/>
    <property type="match status" value="1"/>
</dbReference>
<dbReference type="Proteomes" id="UP000275836">
    <property type="component" value="Unassembled WGS sequence"/>
</dbReference>
<evidence type="ECO:0000256" key="6">
    <source>
        <dbReference type="ARBA" id="ARBA00022856"/>
    </source>
</evidence>
<dbReference type="InterPro" id="IPR017871">
    <property type="entry name" value="ABC_transporter-like_CS"/>
</dbReference>
<accession>A0A3P2RBK3</accession>
<evidence type="ECO:0000256" key="2">
    <source>
        <dbReference type="ARBA" id="ARBA00005417"/>
    </source>
</evidence>
<dbReference type="PANTHER" id="PTHR43776:SF7">
    <property type="entry name" value="D,D-DIPEPTIDE TRANSPORT ATP-BINDING PROTEIN DDPF-RELATED"/>
    <property type="match status" value="1"/>
</dbReference>
<keyword evidence="3" id="KW-0813">Transport</keyword>
<dbReference type="InterPro" id="IPR003439">
    <property type="entry name" value="ABC_transporter-like_ATP-bd"/>
</dbReference>
<evidence type="ECO:0000313" key="9">
    <source>
        <dbReference type="EMBL" id="RRG18139.1"/>
    </source>
</evidence>
<dbReference type="GO" id="GO:0005524">
    <property type="term" value="F:ATP binding"/>
    <property type="evidence" value="ECO:0007669"/>
    <property type="project" value="UniProtKB-KW"/>
</dbReference>
<dbReference type="GO" id="GO:0016887">
    <property type="term" value="F:ATP hydrolysis activity"/>
    <property type="evidence" value="ECO:0007669"/>
    <property type="project" value="InterPro"/>
</dbReference>
<dbReference type="PROSITE" id="PS50893">
    <property type="entry name" value="ABC_TRANSPORTER_2"/>
    <property type="match status" value="1"/>
</dbReference>
<dbReference type="GO" id="GO:0055085">
    <property type="term" value="P:transmembrane transport"/>
    <property type="evidence" value="ECO:0007669"/>
    <property type="project" value="UniProtKB-ARBA"/>
</dbReference>
<proteinExistence type="inferred from homology"/>
<dbReference type="CDD" id="cd03257">
    <property type="entry name" value="ABC_NikE_OppD_transporters"/>
    <property type="match status" value="1"/>
</dbReference>
<dbReference type="OrthoDB" id="9802264at2"/>
<comment type="similarity">
    <text evidence="2">Belongs to the ABC transporter superfamily.</text>
</comment>
<comment type="caution">
    <text evidence="9">The sequence shown here is derived from an EMBL/GenBank/DDBJ whole genome shotgun (WGS) entry which is preliminary data.</text>
</comment>
<keyword evidence="7" id="KW-0653">Protein transport</keyword>
<evidence type="ECO:0000313" key="10">
    <source>
        <dbReference type="Proteomes" id="UP000275836"/>
    </source>
</evidence>
<dbReference type="Pfam" id="PF00005">
    <property type="entry name" value="ABC_tran"/>
    <property type="match status" value="1"/>
</dbReference>
<dbReference type="GO" id="GO:0015833">
    <property type="term" value="P:peptide transport"/>
    <property type="evidence" value="ECO:0007669"/>
    <property type="project" value="UniProtKB-KW"/>
</dbReference>
<evidence type="ECO:0000256" key="3">
    <source>
        <dbReference type="ARBA" id="ARBA00022448"/>
    </source>
</evidence>
<dbReference type="EMBL" id="RHGY01000003">
    <property type="protein sequence ID" value="RRG18139.1"/>
    <property type="molecule type" value="Genomic_DNA"/>
</dbReference>
<dbReference type="GO" id="GO:0015031">
    <property type="term" value="P:protein transport"/>
    <property type="evidence" value="ECO:0007669"/>
    <property type="project" value="UniProtKB-KW"/>
</dbReference>
<dbReference type="AlphaFoldDB" id="A0A3P2RBK3"/>
<dbReference type="Gene3D" id="3.40.50.300">
    <property type="entry name" value="P-loop containing nucleotide triphosphate hydrolases"/>
    <property type="match status" value="1"/>
</dbReference>
<organism evidence="9 10">
    <name type="scientific">Weissella viridescens</name>
    <name type="common">Lactobacillus viridescens</name>
    <dbReference type="NCBI Taxonomy" id="1629"/>
    <lineage>
        <taxon>Bacteria</taxon>
        <taxon>Bacillati</taxon>
        <taxon>Bacillota</taxon>
        <taxon>Bacilli</taxon>
        <taxon>Lactobacillales</taxon>
        <taxon>Lactobacillaceae</taxon>
        <taxon>Weissella</taxon>
    </lineage>
</organism>
<evidence type="ECO:0000256" key="1">
    <source>
        <dbReference type="ARBA" id="ARBA00004202"/>
    </source>
</evidence>
<reference evidence="9 10" key="1">
    <citation type="submission" date="2018-10" db="EMBL/GenBank/DDBJ databases">
        <title>Draft genome sequence of Weissella viridescens UCO-SMC3.</title>
        <authorList>
            <person name="Garcia-Cancino A."/>
            <person name="Espinoza-Monje M."/>
            <person name="Albarracin L."/>
            <person name="Garcia-Castillo V."/>
            <person name="Campos-Martin J."/>
            <person name="Nakano Y."/>
            <person name="Guitierrez-Zamorano C."/>
            <person name="Ikeda-Ohtsubo W."/>
            <person name="Morita H."/>
            <person name="Kitazawa H."/>
            <person name="Villena J."/>
        </authorList>
    </citation>
    <scope>NUCLEOTIDE SEQUENCE [LARGE SCALE GENOMIC DNA]</scope>
    <source>
        <strain evidence="9 10">UCO-SMC3</strain>
    </source>
</reference>
<evidence type="ECO:0000256" key="7">
    <source>
        <dbReference type="ARBA" id="ARBA00022927"/>
    </source>
</evidence>
<dbReference type="InterPro" id="IPR027417">
    <property type="entry name" value="P-loop_NTPase"/>
</dbReference>
<evidence type="ECO:0000259" key="8">
    <source>
        <dbReference type="PROSITE" id="PS50893"/>
    </source>
</evidence>